<evidence type="ECO:0000259" key="6">
    <source>
        <dbReference type="Pfam" id="PF01957"/>
    </source>
</evidence>
<dbReference type="GO" id="GO:0005886">
    <property type="term" value="C:plasma membrane"/>
    <property type="evidence" value="ECO:0007669"/>
    <property type="project" value="TreeGrafter"/>
</dbReference>
<feature type="domain" description="NfeD integral membrane" evidence="7">
    <location>
        <begin position="33"/>
        <end position="140"/>
    </location>
</feature>
<dbReference type="InterPro" id="IPR002810">
    <property type="entry name" value="NfeD-like_C"/>
</dbReference>
<dbReference type="AlphaFoldDB" id="A0A448V0W2"/>
<dbReference type="Pfam" id="PF01957">
    <property type="entry name" value="NfeD"/>
    <property type="match status" value="1"/>
</dbReference>
<comment type="subcellular location">
    <subcellularLocation>
        <location evidence="1">Membrane</location>
        <topology evidence="1">Multi-pass membrane protein</topology>
    </subcellularLocation>
</comment>
<dbReference type="Gene3D" id="2.40.50.140">
    <property type="entry name" value="Nucleic acid-binding proteins"/>
    <property type="match status" value="1"/>
</dbReference>
<dbReference type="PANTHER" id="PTHR33507:SF3">
    <property type="entry name" value="INNER MEMBRANE PROTEIN YBBJ"/>
    <property type="match status" value="1"/>
</dbReference>
<feature type="transmembrane region" description="Helical" evidence="5">
    <location>
        <begin position="31"/>
        <end position="50"/>
    </location>
</feature>
<feature type="transmembrane region" description="Helical" evidence="5">
    <location>
        <begin position="126"/>
        <end position="146"/>
    </location>
</feature>
<dbReference type="InterPro" id="IPR056739">
    <property type="entry name" value="NfeD_membrane"/>
</dbReference>
<dbReference type="Pfam" id="PF24961">
    <property type="entry name" value="NfeD_membrane"/>
    <property type="match status" value="1"/>
</dbReference>
<evidence type="ECO:0000313" key="8">
    <source>
        <dbReference type="EMBL" id="VEJ35238.1"/>
    </source>
</evidence>
<reference evidence="8 9" key="1">
    <citation type="submission" date="2018-12" db="EMBL/GenBank/DDBJ databases">
        <authorList>
            <consortium name="Pathogen Informatics"/>
        </authorList>
    </citation>
    <scope>NUCLEOTIDE SEQUENCE [LARGE SCALE GENOMIC DNA]</scope>
    <source>
        <strain evidence="8 9">NCTC13079</strain>
    </source>
</reference>
<evidence type="ECO:0000256" key="5">
    <source>
        <dbReference type="SAM" id="Phobius"/>
    </source>
</evidence>
<gene>
    <name evidence="8" type="ORF">NCTC13079_00582</name>
</gene>
<dbReference type="InterPro" id="IPR012340">
    <property type="entry name" value="NA-bd_OB-fold"/>
</dbReference>
<evidence type="ECO:0000256" key="2">
    <source>
        <dbReference type="ARBA" id="ARBA00022692"/>
    </source>
</evidence>
<keyword evidence="2 5" id="KW-0812">Transmembrane</keyword>
<evidence type="ECO:0000256" key="1">
    <source>
        <dbReference type="ARBA" id="ARBA00004141"/>
    </source>
</evidence>
<dbReference type="InterPro" id="IPR052165">
    <property type="entry name" value="Membrane_assoc_protease"/>
</dbReference>
<evidence type="ECO:0000259" key="7">
    <source>
        <dbReference type="Pfam" id="PF24961"/>
    </source>
</evidence>
<dbReference type="RefSeq" id="WP_126465059.1">
    <property type="nucleotide sequence ID" value="NZ_JAUSWF010000001.1"/>
</dbReference>
<feature type="transmembrane region" description="Helical" evidence="5">
    <location>
        <begin position="83"/>
        <end position="114"/>
    </location>
</feature>
<proteinExistence type="predicted"/>
<dbReference type="KEGG" id="piv:NCTC13079_00582"/>
<organism evidence="8 9">
    <name type="scientific">Aedoeadaptatus ivorii</name>
    <dbReference type="NCBI Taxonomy" id="54006"/>
    <lineage>
        <taxon>Bacteria</taxon>
        <taxon>Bacillati</taxon>
        <taxon>Bacillota</taxon>
        <taxon>Tissierellia</taxon>
        <taxon>Tissierellales</taxon>
        <taxon>Peptoniphilaceae</taxon>
        <taxon>Aedoeadaptatus</taxon>
    </lineage>
</organism>
<dbReference type="EMBL" id="LR134523">
    <property type="protein sequence ID" value="VEJ35238.1"/>
    <property type="molecule type" value="Genomic_DNA"/>
</dbReference>
<name>A0A448V0W2_9FIRM</name>
<protein>
    <submittedName>
        <fullName evidence="8">NfeD-like C-terminal, partner-binding</fullName>
    </submittedName>
</protein>
<keyword evidence="3 5" id="KW-1133">Transmembrane helix</keyword>
<feature type="domain" description="NfeD-like C-terminal" evidence="6">
    <location>
        <begin position="174"/>
        <end position="225"/>
    </location>
</feature>
<evidence type="ECO:0000256" key="3">
    <source>
        <dbReference type="ARBA" id="ARBA00022989"/>
    </source>
</evidence>
<keyword evidence="4 5" id="KW-0472">Membrane</keyword>
<dbReference type="Proteomes" id="UP000269544">
    <property type="component" value="Chromosome"/>
</dbReference>
<evidence type="ECO:0000313" key="9">
    <source>
        <dbReference type="Proteomes" id="UP000269544"/>
    </source>
</evidence>
<dbReference type="PANTHER" id="PTHR33507">
    <property type="entry name" value="INNER MEMBRANE PROTEIN YBBJ"/>
    <property type="match status" value="1"/>
</dbReference>
<keyword evidence="9" id="KW-1185">Reference proteome</keyword>
<dbReference type="OrthoDB" id="9806253at2"/>
<feature type="transmembrane region" description="Helical" evidence="5">
    <location>
        <begin position="57"/>
        <end position="77"/>
    </location>
</feature>
<accession>A0A448V0W2</accession>
<sequence>MKKRILLFVFSLVLLPQAVYARGVEIAPFLYLVRALLVIAGLSSLVYGLFSRKGSASWIFGLFCIVLYFGLGLYIGIGSAIPFVLFLLSGILFAVEFVVPGFGIAGISGIALMAYSLAASMGNPSVAAGTLGLSALVLFVLIRNLIERGEDIAFLEKLISPEKQYTQFPAACAVGDRGRSVSPLRPSGTAEIDGKRLSVQSVTGFVDANRPLEVVSVTGNQIYVKEV</sequence>
<evidence type="ECO:0000256" key="4">
    <source>
        <dbReference type="ARBA" id="ARBA00023136"/>
    </source>
</evidence>